<proteinExistence type="predicted"/>
<accession>A0A1G4I4A4</accession>
<reference evidence="3" key="1">
    <citation type="submission" date="2016-09" db="EMBL/GenBank/DDBJ databases">
        <authorList>
            <person name="Hebert L."/>
            <person name="Moumen B."/>
        </authorList>
    </citation>
    <scope>NUCLEOTIDE SEQUENCE [LARGE SCALE GENOMIC DNA]</scope>
    <source>
        <strain evidence="3">OVI</strain>
    </source>
</reference>
<dbReference type="EMBL" id="CZPT02000595">
    <property type="protein sequence ID" value="SCU66663.1"/>
    <property type="molecule type" value="Genomic_DNA"/>
</dbReference>
<keyword evidence="2" id="KW-0732">Signal</keyword>
<keyword evidence="4" id="KW-1185">Reference proteome</keyword>
<dbReference type="GeneID" id="92382109"/>
<evidence type="ECO:0008006" key="5">
    <source>
        <dbReference type="Google" id="ProtNLM"/>
    </source>
</evidence>
<organism evidence="3 4">
    <name type="scientific">Trypanosoma equiperdum</name>
    <dbReference type="NCBI Taxonomy" id="5694"/>
    <lineage>
        <taxon>Eukaryota</taxon>
        <taxon>Discoba</taxon>
        <taxon>Euglenozoa</taxon>
        <taxon>Kinetoplastea</taxon>
        <taxon>Metakinetoplastina</taxon>
        <taxon>Trypanosomatida</taxon>
        <taxon>Trypanosomatidae</taxon>
        <taxon>Trypanosoma</taxon>
    </lineage>
</organism>
<sequence>MYFLLAVSLVFASSSAVYCTDGDHLAADVVNVFCKLTACLKASAGRFEAILSVADVKIASIGRQVLKARLYKILTNKTGETAKQADIYAKTDAKLQKKPRKLEQGWRQQKQKQRPRQS</sequence>
<dbReference type="VEuPathDB" id="TriTrypDB:TEOVI_000817500"/>
<feature type="region of interest" description="Disordered" evidence="1">
    <location>
        <begin position="96"/>
        <end position="118"/>
    </location>
</feature>
<gene>
    <name evidence="3" type="ORF">TEOVI_000817500</name>
</gene>
<feature type="compositionally biased region" description="Basic residues" evidence="1">
    <location>
        <begin position="109"/>
        <end position="118"/>
    </location>
</feature>
<feature type="signal peptide" evidence="2">
    <location>
        <begin position="1"/>
        <end position="16"/>
    </location>
</feature>
<evidence type="ECO:0000313" key="4">
    <source>
        <dbReference type="Proteomes" id="UP000195570"/>
    </source>
</evidence>
<feature type="chain" id="PRO_5009235186" description="Trypanosomal VSG domain containing protein" evidence="2">
    <location>
        <begin position="17"/>
        <end position="118"/>
    </location>
</feature>
<protein>
    <recommendedName>
        <fullName evidence="5">Trypanosomal VSG domain containing protein</fullName>
    </recommendedName>
</protein>
<evidence type="ECO:0000313" key="3">
    <source>
        <dbReference type="EMBL" id="SCU66663.1"/>
    </source>
</evidence>
<evidence type="ECO:0000256" key="1">
    <source>
        <dbReference type="SAM" id="MobiDB-lite"/>
    </source>
</evidence>
<dbReference type="Proteomes" id="UP000195570">
    <property type="component" value="Unassembled WGS sequence"/>
</dbReference>
<name>A0A1G4I4A4_TRYEQ</name>
<dbReference type="AlphaFoldDB" id="A0A1G4I4A4"/>
<comment type="caution">
    <text evidence="3">The sequence shown here is derived from an EMBL/GenBank/DDBJ whole genome shotgun (WGS) entry which is preliminary data.</text>
</comment>
<evidence type="ECO:0000256" key="2">
    <source>
        <dbReference type="SAM" id="SignalP"/>
    </source>
</evidence>
<dbReference type="RefSeq" id="XP_067078082.1">
    <property type="nucleotide sequence ID" value="XM_067221981.1"/>
</dbReference>